<feature type="region of interest" description="Disordered" evidence="1">
    <location>
        <begin position="182"/>
        <end position="206"/>
    </location>
</feature>
<dbReference type="PANTHER" id="PTHR13211">
    <property type="entry name" value="TELOMERASE CAJAL BODY PROTEIN 1"/>
    <property type="match status" value="1"/>
</dbReference>
<keyword evidence="3" id="KW-1185">Reference proteome</keyword>
<evidence type="ECO:0000256" key="1">
    <source>
        <dbReference type="SAM" id="MobiDB-lite"/>
    </source>
</evidence>
<reference evidence="2 3" key="1">
    <citation type="journal article" date="2013" name="Curr. Biol.">
        <title>The Genome of the Foraminiferan Reticulomyxa filosa.</title>
        <authorList>
            <person name="Glockner G."/>
            <person name="Hulsmann N."/>
            <person name="Schleicher M."/>
            <person name="Noegel A.A."/>
            <person name="Eichinger L."/>
            <person name="Gallinger C."/>
            <person name="Pawlowski J."/>
            <person name="Sierra R."/>
            <person name="Euteneuer U."/>
            <person name="Pillet L."/>
            <person name="Moustafa A."/>
            <person name="Platzer M."/>
            <person name="Groth M."/>
            <person name="Szafranski K."/>
            <person name="Schliwa M."/>
        </authorList>
    </citation>
    <scope>NUCLEOTIDE SEQUENCE [LARGE SCALE GENOMIC DNA]</scope>
</reference>
<dbReference type="InterPro" id="IPR036322">
    <property type="entry name" value="WD40_repeat_dom_sf"/>
</dbReference>
<protein>
    <submittedName>
        <fullName evidence="2">Uncharacterized protein</fullName>
    </submittedName>
</protein>
<name>X6PDT0_RETFI</name>
<dbReference type="OrthoDB" id="239865at2759"/>
<dbReference type="Proteomes" id="UP000023152">
    <property type="component" value="Unassembled WGS sequence"/>
</dbReference>
<dbReference type="AlphaFoldDB" id="X6PDT0"/>
<sequence>MLLKSQIQNASESLTTAQCDEIIDHSVWNTYNSFCQTNEQPVQQTMYTISPFHNDGNTCSLRHYTSNRTSRRNSSKNKASDLKCMFERHIQNNQKIIFDLDHTGQWLISGGHNHALHVFDCFERLSGPTIESDLVQKPQFELKHECRAVSSGVFHPTLTNVIATTCGERVYKPKQNTKLSTKTVFSKTDSSSDSDSDVENKPSQNSLFSQNVNGIFIWSNKQQSY</sequence>
<organism evidence="2 3">
    <name type="scientific">Reticulomyxa filosa</name>
    <dbReference type="NCBI Taxonomy" id="46433"/>
    <lineage>
        <taxon>Eukaryota</taxon>
        <taxon>Sar</taxon>
        <taxon>Rhizaria</taxon>
        <taxon>Retaria</taxon>
        <taxon>Foraminifera</taxon>
        <taxon>Monothalamids</taxon>
        <taxon>Reticulomyxidae</taxon>
        <taxon>Reticulomyxa</taxon>
    </lineage>
</organism>
<dbReference type="InterPro" id="IPR051150">
    <property type="entry name" value="SWT21/TCAB1_mRNA_Telomere"/>
</dbReference>
<proteinExistence type="predicted"/>
<dbReference type="PANTHER" id="PTHR13211:SF0">
    <property type="entry name" value="TELOMERASE CAJAL BODY PROTEIN 1"/>
    <property type="match status" value="1"/>
</dbReference>
<evidence type="ECO:0000313" key="3">
    <source>
        <dbReference type="Proteomes" id="UP000023152"/>
    </source>
</evidence>
<comment type="caution">
    <text evidence="2">The sequence shown here is derived from an EMBL/GenBank/DDBJ whole genome shotgun (WGS) entry which is preliminary data.</text>
</comment>
<dbReference type="EMBL" id="ASPP01000842">
    <property type="protein sequence ID" value="ETO36263.1"/>
    <property type="molecule type" value="Genomic_DNA"/>
</dbReference>
<dbReference type="SUPFAM" id="SSF50978">
    <property type="entry name" value="WD40 repeat-like"/>
    <property type="match status" value="1"/>
</dbReference>
<gene>
    <name evidence="2" type="ORF">RFI_00796</name>
</gene>
<evidence type="ECO:0000313" key="2">
    <source>
        <dbReference type="EMBL" id="ETO36263.1"/>
    </source>
</evidence>
<accession>X6PDT0</accession>